<dbReference type="Proteomes" id="UP001501442">
    <property type="component" value="Unassembled WGS sequence"/>
</dbReference>
<dbReference type="Pfam" id="PF00440">
    <property type="entry name" value="TetR_N"/>
    <property type="match status" value="1"/>
</dbReference>
<dbReference type="InterPro" id="IPR050109">
    <property type="entry name" value="HTH-type_TetR-like_transc_reg"/>
</dbReference>
<evidence type="ECO:0000313" key="7">
    <source>
        <dbReference type="EMBL" id="GAA4638176.1"/>
    </source>
</evidence>
<dbReference type="InterPro" id="IPR009057">
    <property type="entry name" value="Homeodomain-like_sf"/>
</dbReference>
<organism evidence="7 8">
    <name type="scientific">Actinoallomurus vinaceus</name>
    <dbReference type="NCBI Taxonomy" id="1080074"/>
    <lineage>
        <taxon>Bacteria</taxon>
        <taxon>Bacillati</taxon>
        <taxon>Actinomycetota</taxon>
        <taxon>Actinomycetes</taxon>
        <taxon>Streptosporangiales</taxon>
        <taxon>Thermomonosporaceae</taxon>
        <taxon>Actinoallomurus</taxon>
    </lineage>
</organism>
<feature type="domain" description="HTH tetR-type" evidence="6">
    <location>
        <begin position="16"/>
        <end position="74"/>
    </location>
</feature>
<dbReference type="SUPFAM" id="SSF48498">
    <property type="entry name" value="Tetracyclin repressor-like, C-terminal domain"/>
    <property type="match status" value="1"/>
</dbReference>
<evidence type="ECO:0000256" key="4">
    <source>
        <dbReference type="PROSITE-ProRule" id="PRU00335"/>
    </source>
</evidence>
<sequence>METKTSGLRGRQAEAARNDQAILDAARAVFIRDPGAPISAVAEEAGVGVGALYRRYAGKEELLRTLCEDGLRRFMAIAESAPARHSDPWDAFAAFVGEVIDSDVHSLTVHLAGTFTPTPEMHRLAAEASSLAAQILDHAKTAGALRPDVDARDIPMIFDQITAIRLGDAGRTAALRQRYLTLLLDALRADTPATPLPASPPSDEELGVRWRHTESSRSSQHRPRR</sequence>
<keyword evidence="2 4" id="KW-0238">DNA-binding</keyword>
<dbReference type="SUPFAM" id="SSF46689">
    <property type="entry name" value="Homeodomain-like"/>
    <property type="match status" value="1"/>
</dbReference>
<keyword evidence="8" id="KW-1185">Reference proteome</keyword>
<proteinExistence type="predicted"/>
<dbReference type="PANTHER" id="PTHR30055">
    <property type="entry name" value="HTH-TYPE TRANSCRIPTIONAL REGULATOR RUTR"/>
    <property type="match status" value="1"/>
</dbReference>
<dbReference type="InterPro" id="IPR049445">
    <property type="entry name" value="TetR_SbtR-like_C"/>
</dbReference>
<feature type="compositionally biased region" description="Basic and acidic residues" evidence="5">
    <location>
        <begin position="206"/>
        <end position="215"/>
    </location>
</feature>
<protein>
    <submittedName>
        <fullName evidence="7">TetR/AcrR family transcriptional regulator</fullName>
    </submittedName>
</protein>
<dbReference type="PROSITE" id="PS50977">
    <property type="entry name" value="HTH_TETR_2"/>
    <property type="match status" value="1"/>
</dbReference>
<comment type="caution">
    <text evidence="7">The sequence shown here is derived from an EMBL/GenBank/DDBJ whole genome shotgun (WGS) entry which is preliminary data.</text>
</comment>
<gene>
    <name evidence="7" type="ORF">GCM10023196_094870</name>
</gene>
<feature type="region of interest" description="Disordered" evidence="5">
    <location>
        <begin position="191"/>
        <end position="225"/>
    </location>
</feature>
<reference evidence="8" key="1">
    <citation type="journal article" date="2019" name="Int. J. Syst. Evol. Microbiol.">
        <title>The Global Catalogue of Microorganisms (GCM) 10K type strain sequencing project: providing services to taxonomists for standard genome sequencing and annotation.</title>
        <authorList>
            <consortium name="The Broad Institute Genomics Platform"/>
            <consortium name="The Broad Institute Genome Sequencing Center for Infectious Disease"/>
            <person name="Wu L."/>
            <person name="Ma J."/>
        </authorList>
    </citation>
    <scope>NUCLEOTIDE SEQUENCE [LARGE SCALE GENOMIC DNA]</scope>
    <source>
        <strain evidence="8">JCM 17939</strain>
    </source>
</reference>
<dbReference type="Gene3D" id="1.10.357.10">
    <property type="entry name" value="Tetracycline Repressor, domain 2"/>
    <property type="match status" value="1"/>
</dbReference>
<dbReference type="Pfam" id="PF21597">
    <property type="entry name" value="TetR_C_43"/>
    <property type="match status" value="1"/>
</dbReference>
<evidence type="ECO:0000256" key="5">
    <source>
        <dbReference type="SAM" id="MobiDB-lite"/>
    </source>
</evidence>
<evidence type="ECO:0000313" key="8">
    <source>
        <dbReference type="Proteomes" id="UP001501442"/>
    </source>
</evidence>
<dbReference type="PANTHER" id="PTHR30055:SF234">
    <property type="entry name" value="HTH-TYPE TRANSCRIPTIONAL REGULATOR BETI"/>
    <property type="match status" value="1"/>
</dbReference>
<dbReference type="InterPro" id="IPR001647">
    <property type="entry name" value="HTH_TetR"/>
</dbReference>
<evidence type="ECO:0000256" key="2">
    <source>
        <dbReference type="ARBA" id="ARBA00023125"/>
    </source>
</evidence>
<dbReference type="EMBL" id="BAABHK010000021">
    <property type="protein sequence ID" value="GAA4638176.1"/>
    <property type="molecule type" value="Genomic_DNA"/>
</dbReference>
<feature type="DNA-binding region" description="H-T-H motif" evidence="4">
    <location>
        <begin position="37"/>
        <end position="56"/>
    </location>
</feature>
<evidence type="ECO:0000259" key="6">
    <source>
        <dbReference type="PROSITE" id="PS50977"/>
    </source>
</evidence>
<dbReference type="InterPro" id="IPR036271">
    <property type="entry name" value="Tet_transcr_reg_TetR-rel_C_sf"/>
</dbReference>
<evidence type="ECO:0000256" key="3">
    <source>
        <dbReference type="ARBA" id="ARBA00023163"/>
    </source>
</evidence>
<keyword evidence="1" id="KW-0805">Transcription regulation</keyword>
<keyword evidence="3" id="KW-0804">Transcription</keyword>
<dbReference type="RefSeq" id="WP_345441497.1">
    <property type="nucleotide sequence ID" value="NZ_BAABHK010000021.1"/>
</dbReference>
<accession>A0ABP8URU8</accession>
<evidence type="ECO:0000256" key="1">
    <source>
        <dbReference type="ARBA" id="ARBA00023015"/>
    </source>
</evidence>
<name>A0ABP8URU8_9ACTN</name>